<comment type="caution">
    <text evidence="2">The sequence shown here is derived from an EMBL/GenBank/DDBJ whole genome shotgun (WGS) entry which is preliminary data.</text>
</comment>
<evidence type="ECO:0000313" key="2">
    <source>
        <dbReference type="EMBL" id="GFK93532.1"/>
    </source>
</evidence>
<gene>
    <name evidence="2" type="ORF">NNJEOMEG_01366</name>
</gene>
<protein>
    <recommendedName>
        <fullName evidence="4">Exopolyphosphatase-like enzyme</fullName>
    </recommendedName>
</protein>
<dbReference type="SUPFAM" id="SSF64182">
    <property type="entry name" value="DHH phosphoesterases"/>
    <property type="match status" value="1"/>
</dbReference>
<dbReference type="AlphaFoldDB" id="A0A6V8LLJ6"/>
<dbReference type="InterPro" id="IPR051319">
    <property type="entry name" value="Oligoribo/pAp-PDE_c-di-AMP_PDE"/>
</dbReference>
<evidence type="ECO:0000313" key="3">
    <source>
        <dbReference type="Proteomes" id="UP000494245"/>
    </source>
</evidence>
<sequence length="349" mass="38719">MAFFRVLGEKLAALTSLIHPGERWLILISADPDALGCAMALRKIIARHGGQADIGHTNEISRPDNLAMVRTLRIPLIRLAPDTIARYQRFAMVDSQPHHSTDFPPVDLDILLDHHPVDPARPPRARYVEIPTGYGACSSLLTEYLYNLGVKPGKLLATALLYGIKTDTGSFERAFSDVDVKAFSWLSKFSDKLLLRRIVHAEFHRSWLAYFSRAFERMRPVGKDGLHAYVGPVENPDVLVVLADFFLRVHGLSWIAIAGAYASRLVVVMRSDGLRRDIGAKARTWFGDYGCAGGHMMAARAEIELDRLAGFDPEAFLWSRLTGRPLEPDLPPAEGQACPVNPAHRPGKP</sequence>
<dbReference type="EMBL" id="BLTE01000005">
    <property type="protein sequence ID" value="GFK93532.1"/>
    <property type="molecule type" value="Genomic_DNA"/>
</dbReference>
<organism evidence="2 3">
    <name type="scientific">Fundidesulfovibrio magnetotacticus</name>
    <dbReference type="NCBI Taxonomy" id="2730080"/>
    <lineage>
        <taxon>Bacteria</taxon>
        <taxon>Pseudomonadati</taxon>
        <taxon>Thermodesulfobacteriota</taxon>
        <taxon>Desulfovibrionia</taxon>
        <taxon>Desulfovibrionales</taxon>
        <taxon>Desulfovibrionaceae</taxon>
        <taxon>Fundidesulfovibrio</taxon>
    </lineage>
</organism>
<feature type="region of interest" description="Disordered" evidence="1">
    <location>
        <begin position="328"/>
        <end position="349"/>
    </location>
</feature>
<proteinExistence type="predicted"/>
<dbReference type="PANTHER" id="PTHR47618">
    <property type="entry name" value="BIFUNCTIONAL OLIGORIBONUCLEASE AND PAP PHOSPHATASE NRNA"/>
    <property type="match status" value="1"/>
</dbReference>
<dbReference type="PANTHER" id="PTHR47618:SF1">
    <property type="entry name" value="BIFUNCTIONAL OLIGORIBONUCLEASE AND PAP PHOSPHATASE NRNA"/>
    <property type="match status" value="1"/>
</dbReference>
<dbReference type="Proteomes" id="UP000494245">
    <property type="component" value="Unassembled WGS sequence"/>
</dbReference>
<dbReference type="Gene3D" id="3.90.1640.10">
    <property type="entry name" value="inorganic pyrophosphatase (n-terminal core)"/>
    <property type="match status" value="1"/>
</dbReference>
<reference evidence="2 3" key="2">
    <citation type="submission" date="2020-05" db="EMBL/GenBank/DDBJ databases">
        <title>Draft genome sequence of Desulfovibrio sp. strainFSS-1.</title>
        <authorList>
            <person name="Shimoshige H."/>
            <person name="Kobayashi H."/>
            <person name="Maekawa T."/>
        </authorList>
    </citation>
    <scope>NUCLEOTIDE SEQUENCE [LARGE SCALE GENOMIC DNA]</scope>
    <source>
        <strain evidence="2 3">SIID29052-01</strain>
    </source>
</reference>
<accession>A0A6V8LLJ6</accession>
<evidence type="ECO:0008006" key="4">
    <source>
        <dbReference type="Google" id="ProtNLM"/>
    </source>
</evidence>
<evidence type="ECO:0000256" key="1">
    <source>
        <dbReference type="SAM" id="MobiDB-lite"/>
    </source>
</evidence>
<keyword evidence="3" id="KW-1185">Reference proteome</keyword>
<dbReference type="RefSeq" id="WP_173082652.1">
    <property type="nucleotide sequence ID" value="NZ_BLTE01000005.1"/>
</dbReference>
<dbReference type="InterPro" id="IPR038763">
    <property type="entry name" value="DHH_sf"/>
</dbReference>
<name>A0A6V8LLJ6_9BACT</name>
<reference evidence="2 3" key="1">
    <citation type="submission" date="2020-04" db="EMBL/GenBank/DDBJ databases">
        <authorList>
            <consortium name="Desulfovibrio sp. FSS-1 genome sequencing consortium"/>
            <person name="Shimoshige H."/>
            <person name="Kobayashi H."/>
            <person name="Maekawa T."/>
        </authorList>
    </citation>
    <scope>NUCLEOTIDE SEQUENCE [LARGE SCALE GENOMIC DNA]</scope>
    <source>
        <strain evidence="2 3">SIID29052-01</strain>
    </source>
</reference>